<keyword evidence="3" id="KW-1185">Reference proteome</keyword>
<feature type="chain" id="PRO_5004655985" evidence="1">
    <location>
        <begin position="35"/>
        <end position="1323"/>
    </location>
</feature>
<protein>
    <submittedName>
        <fullName evidence="2">SraP</fullName>
    </submittedName>
</protein>
<accession>U4TQH6</accession>
<feature type="signal peptide" evidence="1">
    <location>
        <begin position="1"/>
        <end position="34"/>
    </location>
</feature>
<evidence type="ECO:0000313" key="3">
    <source>
        <dbReference type="Proteomes" id="UP000030647"/>
    </source>
</evidence>
<dbReference type="HOGENOM" id="CLU_259661_0_0_9"/>
<dbReference type="SUPFAM" id="SSF49899">
    <property type="entry name" value="Concanavalin A-like lectins/glucanases"/>
    <property type="match status" value="1"/>
</dbReference>
<reference evidence="3" key="1">
    <citation type="journal article" date="2013" name="Genome Announc.">
        <title>Whole-Genome Sequencing of Lactobacillus shenzhenensis Strain LY-73T.</title>
        <authorList>
            <person name="Lin Z."/>
            <person name="Liu Z."/>
            <person name="Yang R."/>
            <person name="Zou Y."/>
            <person name="Wan D."/>
            <person name="Chen J."/>
            <person name="Guo M."/>
            <person name="Zhao J."/>
            <person name="Fang C."/>
            <person name="Yang R."/>
            <person name="Liu F."/>
        </authorList>
    </citation>
    <scope>NUCLEOTIDE SEQUENCE [LARGE SCALE GENOMIC DNA]</scope>
    <source>
        <strain evidence="3">LY-73</strain>
    </source>
</reference>
<dbReference type="Pfam" id="PF18483">
    <property type="entry name" value="Lectin_L-type_dom"/>
    <property type="match status" value="1"/>
</dbReference>
<dbReference type="eggNOG" id="COG3203">
    <property type="taxonomic scope" value="Bacteria"/>
</dbReference>
<dbReference type="InterPro" id="IPR013320">
    <property type="entry name" value="ConA-like_dom_sf"/>
</dbReference>
<dbReference type="Proteomes" id="UP000030647">
    <property type="component" value="Unassembled WGS sequence"/>
</dbReference>
<dbReference type="OrthoDB" id="2307220at2"/>
<keyword evidence="1" id="KW-0732">Signal</keyword>
<evidence type="ECO:0000256" key="1">
    <source>
        <dbReference type="SAM" id="SignalP"/>
    </source>
</evidence>
<dbReference type="EMBL" id="KI271603">
    <property type="protein sequence ID" value="ERL64158.1"/>
    <property type="molecule type" value="Genomic_DNA"/>
</dbReference>
<proteinExistence type="predicted"/>
<name>U4TQH6_9LACO</name>
<organism evidence="2 3">
    <name type="scientific">Schleiferilactobacillus shenzhenensis LY-73</name>
    <dbReference type="NCBI Taxonomy" id="1231336"/>
    <lineage>
        <taxon>Bacteria</taxon>
        <taxon>Bacillati</taxon>
        <taxon>Bacillota</taxon>
        <taxon>Bacilli</taxon>
        <taxon>Lactobacillales</taxon>
        <taxon>Lactobacillaceae</taxon>
        <taxon>Schleiferilactobacillus</taxon>
    </lineage>
</organism>
<gene>
    <name evidence="2" type="primary">sraP</name>
    <name evidence="2" type="ORF">L248_1524</name>
</gene>
<evidence type="ECO:0000313" key="2">
    <source>
        <dbReference type="EMBL" id="ERL64158.1"/>
    </source>
</evidence>
<dbReference type="Gene3D" id="2.60.120.200">
    <property type="match status" value="1"/>
</dbReference>
<sequence>MMHHHHWGKYLVIFAALLFAAAFGARIPPTVAAAADNVIVTTPDDTQNFWNAFGTANVNMDEDGKWASVLLTQNWKNQAGAITLNNRLDLSQPFNIEFGANFGYRPSVGVNVGDGISFALYPGQLGAIGMFGGNLGVGAIPFAVGFKMDPYLNTWNDNGNSSTTYADLASRLGVTLPSNIDPLTDTVKLTELFRNANPLGNVVYGPTDDQIYYREPANKIAVPYGAFIQTSRQGRIEIPQIAPGQSSVSDPGFYGGSIYTPPMPFSYNYVLDAKWHGMKIDYTVSSDGKTGTLAIRLYSTYHSNRVYNEASFYDDRNGELLQKWTRTIEITKVNSMTGQEPYFAMNIAASTGQFFLTQQIKNLYASYTPEPGSVTSRYVDENGKSIAAAVNKSGAKQLGDEFTIPVLGTIHGQVVDPNINPNTAKPVPEDVTYVYDYTTYEGFNQGTNAKVIQRILPVATAPGTLPPEGALVGSADYTYHATFKAPYQSIVTHYKRVQSQPTIATGISVQGKDTEQTPVGTSGHDFLNKVTLGNNTKMNYTFKVTVPATGPNPWKGVTLTVKVPQGFTVSPTGVTAAALSGTTATSATPTITRSSDPSSQAAVITISGVNLTGLLKDAGGTVQPNTLLVTLPLTATGATTGTIRATLDDTYLMDYTSPAETDAQKKTNYYTGYPVTYTNAINEVEPDIVSNVWIPLSDRAAEKHDFTAADLHMPVGVVLNAAGSIAYFPVNDTPPAHTVRLTAQDITPAAVTGSANLLGGFTLTDSGIKKLRANDYVQAAFQFTGTNGTKTTQWQVDYNLYEPLTTWMPDTGLQQLVRTAFAQPVTIDANFISGGTAIANTLPAHPADQYPGDELRKSDMSALRALTNAAPTIGHPHDTAGTTTWNLRNDPTGLEYAANLQALAIYGDKLLANPVTANRKTDGTFRSLLPILPKSLVTLDLSGYDRRQDVFAYQPATLPQTTLTFPKLTNFNLVADELVPADLQEPAGNGQYSDISAFYTANLDHLTQTNLSSFDEPAKLSNPQLVNQLAPIMTAGNTALTINQHDMLIASAVNVTLTNTTGQLMMTLPLTALKTMDQQMIGGAGTSALPTNLPITMTAYDLARSDEPTANGRFTTFFAGNGSVPYSDYTGTSVTQSGSFYILRTIAYTAAGATTHYSSWTPAGIQALTAMAVTPDHLDFGKRHLRAGDFANTGYDETSSTTPEAAEGTPVTITVTQAGGPAAASGQLTAAASPFVSGTSTMANWHLRFTDTAEGTTFTVPANSTTSNNNPITLSPITFPAATPETGTSAYHVRLVVPDTTGIQTGQEKYTANLVYTYMPNTL</sequence>
<dbReference type="RefSeq" id="WP_022530532.1">
    <property type="nucleotide sequence ID" value="NZ_KI271603.1"/>
</dbReference>